<evidence type="ECO:0000313" key="7">
    <source>
        <dbReference type="Ensembl" id="ENSCMMP00000025070.1"/>
    </source>
</evidence>
<evidence type="ECO:0000256" key="3">
    <source>
        <dbReference type="ARBA" id="ARBA00022737"/>
    </source>
</evidence>
<keyword evidence="5" id="KW-0969">Cilium</keyword>
<keyword evidence="6" id="KW-0966">Cell projection</keyword>
<dbReference type="GO" id="GO:0031514">
    <property type="term" value="C:motile cilium"/>
    <property type="evidence" value="ECO:0007669"/>
    <property type="project" value="UniProtKB-SubCell"/>
</dbReference>
<dbReference type="Gene3D" id="2.20.110.10">
    <property type="entry name" value="Histone H3 K4-specific methyltransferase SET7/9 N-terminal domain"/>
    <property type="match status" value="1"/>
</dbReference>
<evidence type="ECO:0000256" key="5">
    <source>
        <dbReference type="ARBA" id="ARBA00023069"/>
    </source>
</evidence>
<dbReference type="SMART" id="SM00698">
    <property type="entry name" value="MORN"/>
    <property type="match status" value="2"/>
</dbReference>
<evidence type="ECO:0000256" key="6">
    <source>
        <dbReference type="ARBA" id="ARBA00023273"/>
    </source>
</evidence>
<dbReference type="Pfam" id="PF02493">
    <property type="entry name" value="MORN"/>
    <property type="match status" value="2"/>
</dbReference>
<evidence type="ECO:0000256" key="1">
    <source>
        <dbReference type="ARBA" id="ARBA00004230"/>
    </source>
</evidence>
<sequence length="161" mass="17784">MEVTGGRYRGETVRGRMEGRGSYTLPTGTEYRGELKDGMFHGEGVLLFPGGGRYQAVWHRGVPAEVPGSPGLLDGCGALALVPCSPRLFCPPQFVLSPPVSSRDPPLVLAGEIHFRRWARVRGREVALLRRLRQEVLHGNLLRPQARRYQTPAVVLSKEKS</sequence>
<dbReference type="PANTHER" id="PTHR46437:SF1">
    <property type="entry name" value="MORN REPEAT-CONTAINING PROTEIN 5"/>
    <property type="match status" value="1"/>
</dbReference>
<keyword evidence="3" id="KW-0677">Repeat</keyword>
<dbReference type="InterPro" id="IPR042814">
    <property type="entry name" value="Morn5"/>
</dbReference>
<evidence type="ECO:0000313" key="8">
    <source>
        <dbReference type="Proteomes" id="UP000694556"/>
    </source>
</evidence>
<dbReference type="PANTHER" id="PTHR46437">
    <property type="entry name" value="MORN REPEAT-CONTAINING PROTEIN 5"/>
    <property type="match status" value="1"/>
</dbReference>
<reference evidence="7" key="3">
    <citation type="submission" date="2025-09" db="UniProtKB">
        <authorList>
            <consortium name="Ensembl"/>
        </authorList>
    </citation>
    <scope>IDENTIFICATION</scope>
</reference>
<dbReference type="SUPFAM" id="SSF82185">
    <property type="entry name" value="Histone H3 K4-specific methyltransferase SET7/9 N-terminal domain"/>
    <property type="match status" value="1"/>
</dbReference>
<dbReference type="InterPro" id="IPR003409">
    <property type="entry name" value="MORN"/>
</dbReference>
<keyword evidence="4" id="KW-0282">Flagellum</keyword>
<keyword evidence="8" id="KW-1185">Reference proteome</keyword>
<evidence type="ECO:0000256" key="4">
    <source>
        <dbReference type="ARBA" id="ARBA00022846"/>
    </source>
</evidence>
<evidence type="ECO:0000256" key="2">
    <source>
        <dbReference type="ARBA" id="ARBA00016322"/>
    </source>
</evidence>
<protein>
    <recommendedName>
        <fullName evidence="2">MORN repeat-containing protein 5</fullName>
    </recommendedName>
</protein>
<proteinExistence type="predicted"/>
<organism evidence="7 8">
    <name type="scientific">Cairina moschata</name>
    <name type="common">Muscovy duck</name>
    <dbReference type="NCBI Taxonomy" id="8855"/>
    <lineage>
        <taxon>Eukaryota</taxon>
        <taxon>Metazoa</taxon>
        <taxon>Chordata</taxon>
        <taxon>Craniata</taxon>
        <taxon>Vertebrata</taxon>
        <taxon>Euteleostomi</taxon>
        <taxon>Archelosauria</taxon>
        <taxon>Archosauria</taxon>
        <taxon>Dinosauria</taxon>
        <taxon>Saurischia</taxon>
        <taxon>Theropoda</taxon>
        <taxon>Coelurosauria</taxon>
        <taxon>Aves</taxon>
        <taxon>Neognathae</taxon>
        <taxon>Galloanserae</taxon>
        <taxon>Anseriformes</taxon>
        <taxon>Anatidae</taxon>
        <taxon>Anatinae</taxon>
        <taxon>Cairina</taxon>
    </lineage>
</organism>
<dbReference type="AlphaFoldDB" id="A0A8C3GPT2"/>
<dbReference type="Ensembl" id="ENSCMMT00000027414.1">
    <property type="protein sequence ID" value="ENSCMMP00000025070.1"/>
    <property type="gene ID" value="ENSCMMG00000015498.1"/>
</dbReference>
<accession>A0A8C3GPT2</accession>
<reference evidence="7" key="2">
    <citation type="submission" date="2025-08" db="UniProtKB">
        <authorList>
            <consortium name="Ensembl"/>
        </authorList>
    </citation>
    <scope>IDENTIFICATION</scope>
</reference>
<dbReference type="Proteomes" id="UP000694556">
    <property type="component" value="Chromosome 18"/>
</dbReference>
<reference evidence="7" key="1">
    <citation type="submission" date="2018-09" db="EMBL/GenBank/DDBJ databases">
        <title>Common duck and Muscovy duck high density SNP chip.</title>
        <authorList>
            <person name="Vignal A."/>
            <person name="Thebault N."/>
            <person name="Warren W.C."/>
        </authorList>
    </citation>
    <scope>NUCLEOTIDE SEQUENCE [LARGE SCALE GENOMIC DNA]</scope>
</reference>
<name>A0A8C3GPT2_CAIMO</name>
<comment type="subcellular location">
    <subcellularLocation>
        <location evidence="1">Cell projection</location>
        <location evidence="1">Cilium</location>
        <location evidence="1">Flagellum</location>
    </subcellularLocation>
</comment>